<keyword evidence="15" id="KW-1185">Reference proteome</keyword>
<keyword evidence="7" id="KW-0418">Kinase</keyword>
<dbReference type="GO" id="GO:0000155">
    <property type="term" value="F:phosphorelay sensor kinase activity"/>
    <property type="evidence" value="ECO:0007669"/>
    <property type="project" value="InterPro"/>
</dbReference>
<evidence type="ECO:0000313" key="15">
    <source>
        <dbReference type="Proteomes" id="UP000664417"/>
    </source>
</evidence>
<dbReference type="InterPro" id="IPR005467">
    <property type="entry name" value="His_kinase_dom"/>
</dbReference>
<reference evidence="14" key="1">
    <citation type="submission" date="2021-03" db="EMBL/GenBank/DDBJ databases">
        <authorList>
            <person name="Wang G."/>
        </authorList>
    </citation>
    <scope>NUCLEOTIDE SEQUENCE</scope>
    <source>
        <strain evidence="14">KCTC 12899</strain>
    </source>
</reference>
<feature type="domain" description="Phytochrome chromophore attachment site" evidence="11">
    <location>
        <begin position="157"/>
        <end position="318"/>
    </location>
</feature>
<dbReference type="SMART" id="SM00388">
    <property type="entry name" value="HisKA"/>
    <property type="match status" value="1"/>
</dbReference>
<dbReference type="InterPro" id="IPR029016">
    <property type="entry name" value="GAF-like_dom_sf"/>
</dbReference>
<feature type="domain" description="Response regulatory" evidence="13">
    <location>
        <begin position="788"/>
        <end position="905"/>
    </location>
</feature>
<evidence type="ECO:0000256" key="1">
    <source>
        <dbReference type="ARBA" id="ARBA00000085"/>
    </source>
</evidence>
<proteinExistence type="inferred from homology"/>
<organism evidence="14 15">
    <name type="scientific">Acanthopleuribacter pedis</name>
    <dbReference type="NCBI Taxonomy" id="442870"/>
    <lineage>
        <taxon>Bacteria</taxon>
        <taxon>Pseudomonadati</taxon>
        <taxon>Acidobacteriota</taxon>
        <taxon>Holophagae</taxon>
        <taxon>Acanthopleuribacterales</taxon>
        <taxon>Acanthopleuribacteraceae</taxon>
        <taxon>Acanthopleuribacter</taxon>
    </lineage>
</organism>
<dbReference type="Gene3D" id="3.40.50.2300">
    <property type="match status" value="1"/>
</dbReference>
<dbReference type="InterPro" id="IPR036097">
    <property type="entry name" value="HisK_dim/P_sf"/>
</dbReference>
<dbReference type="InterPro" id="IPR011006">
    <property type="entry name" value="CheY-like_superfamily"/>
</dbReference>
<dbReference type="InterPro" id="IPR036890">
    <property type="entry name" value="HATPase_C_sf"/>
</dbReference>
<dbReference type="SUPFAM" id="SSF52172">
    <property type="entry name" value="CheY-like"/>
    <property type="match status" value="1"/>
</dbReference>
<keyword evidence="6" id="KW-0808">Transferase</keyword>
<evidence type="ECO:0000256" key="2">
    <source>
        <dbReference type="ARBA" id="ARBA00006402"/>
    </source>
</evidence>
<dbReference type="Gene3D" id="3.30.450.20">
    <property type="entry name" value="PAS domain"/>
    <property type="match status" value="1"/>
</dbReference>
<dbReference type="InterPro" id="IPR013654">
    <property type="entry name" value="PAS_2"/>
</dbReference>
<dbReference type="PROSITE" id="PS50109">
    <property type="entry name" value="HIS_KIN"/>
    <property type="match status" value="1"/>
</dbReference>
<dbReference type="PROSITE" id="PS50110">
    <property type="entry name" value="RESPONSE_REGULATORY"/>
    <property type="match status" value="1"/>
</dbReference>
<evidence type="ECO:0000256" key="10">
    <source>
        <dbReference type="PROSITE-ProRule" id="PRU00169"/>
    </source>
</evidence>
<gene>
    <name evidence="14" type="ORF">J3U88_21195</name>
</gene>
<sequence length="908" mass="102032">MKKTLQIPEDFQYLNPGTEVTLTNCDREAVQFIDRIQEGIWVFVLAGTGVDGLSLQPAAVSANINQIAGMSPSTFMARPLSDVLGWQLLRLAREVFESNQEIPLQRFSQSFPWNRKVRFDLALHRAGEHLVLEWFTEEFEAPHLVDSLLEMAIGIEQPAELYHEACRVLKRALHVDQAILYRFDNNYNGEALAEAREEHLQAYKGLWFPDSDIPLPARIVMAKRPVGLVQNHSKEGQALVFREPSKIPVDLSRAVGRAPSVMCSRYYCNMGVHGAMVGSLLHRQRLWGFFSLWKYNKPLRLGLRTLRELRMFCQNFMELAHELNERVNRNHILMLKHRHEVLLEHMLDAVDIDGAMNEVAHLSEMIPSDGAVLISPERLVTSGLCPPEPVLRALTLWLQEHHGHLPVYFHRRLAAVFPPAQEVVDQAAGVLALRLGRRKAAYLMWFRGEITQKIKWAGKPVKVADLQDPDKRLMPRASFSLWVEQVRGFSAPWQTYEIDLALALRDEMVMVLHELGNHELVGLLSRANEARRAKERLLGNVSHDLRTPIHGILANAELLEQELENPELLEMTADIVSSSVLLTRLLNDLLDQARLDAGHVSLKPSSFRVPDLEKKVRAALLGLTKKTKVPLAFRWLGSFDEPVWMDADRVVQILNNLISNAMKHSPSGEHVDVAMQLNGTDQASRQLVMNIADAGKGIAPEERGKVLEAFHQSGAALHEKTNGVGLGLSIVRGLLQIMNGRLEIDESDRGGALMRVTLPVPPMPHKGGAPPKAKETRLKEIPSLAGYRLLVAEDNKVNQRVMSRLLSRTGCDFDIVTDGREAVTMALKNNYDLYVFDIQMPNLHGDTAIKELRVMDVPAAKVPALAVTAFSADEDRRWFLDCGFDGFLAKPIRLASFVALVLETLKKP</sequence>
<comment type="caution">
    <text evidence="14">The sequence shown here is derived from an EMBL/GenBank/DDBJ whole genome shotgun (WGS) entry which is preliminary data.</text>
</comment>
<comment type="similarity">
    <text evidence="2">In the N-terminal section; belongs to the phytochrome family.</text>
</comment>
<evidence type="ECO:0000256" key="9">
    <source>
        <dbReference type="ARBA" id="ARBA00023170"/>
    </source>
</evidence>
<dbReference type="SUPFAM" id="SSF55785">
    <property type="entry name" value="PYP-like sensor domain (PAS domain)"/>
    <property type="match status" value="1"/>
</dbReference>
<dbReference type="InterPro" id="IPR001294">
    <property type="entry name" value="Phytochrome"/>
</dbReference>
<dbReference type="GO" id="GO:0006355">
    <property type="term" value="P:regulation of DNA-templated transcription"/>
    <property type="evidence" value="ECO:0007669"/>
    <property type="project" value="InterPro"/>
</dbReference>
<dbReference type="CDD" id="cd00082">
    <property type="entry name" value="HisKA"/>
    <property type="match status" value="1"/>
</dbReference>
<dbReference type="Pfam" id="PF00072">
    <property type="entry name" value="Response_reg"/>
    <property type="match status" value="1"/>
</dbReference>
<dbReference type="Proteomes" id="UP000664417">
    <property type="component" value="Unassembled WGS sequence"/>
</dbReference>
<keyword evidence="4" id="KW-0600">Photoreceptor protein</keyword>
<dbReference type="InterPro" id="IPR013515">
    <property type="entry name" value="Phytochrome_cen-reg"/>
</dbReference>
<name>A0A8J7QMB9_9BACT</name>
<keyword evidence="10" id="KW-0597">Phosphoprotein</keyword>
<dbReference type="PROSITE" id="PS50046">
    <property type="entry name" value="PHYTOCHROME_2"/>
    <property type="match status" value="1"/>
</dbReference>
<protein>
    <recommendedName>
        <fullName evidence="3">histidine kinase</fullName>
        <ecNumber evidence="3">2.7.13.3</ecNumber>
    </recommendedName>
</protein>
<evidence type="ECO:0000256" key="6">
    <source>
        <dbReference type="ARBA" id="ARBA00022679"/>
    </source>
</evidence>
<dbReference type="EC" id="2.7.13.3" evidence="3"/>
<dbReference type="PANTHER" id="PTHR43047">
    <property type="entry name" value="TWO-COMPONENT HISTIDINE PROTEIN KINASE"/>
    <property type="match status" value="1"/>
</dbReference>
<dbReference type="GO" id="GO:0009881">
    <property type="term" value="F:photoreceptor activity"/>
    <property type="evidence" value="ECO:0007669"/>
    <property type="project" value="UniProtKB-KW"/>
</dbReference>
<evidence type="ECO:0000256" key="3">
    <source>
        <dbReference type="ARBA" id="ARBA00012438"/>
    </source>
</evidence>
<dbReference type="PANTHER" id="PTHR43047:SF64">
    <property type="entry name" value="HISTIDINE KINASE CONTAINING CHEY-HOMOLOGOUS RECEIVER DOMAIN AND PAS DOMAIN-RELATED"/>
    <property type="match status" value="1"/>
</dbReference>
<dbReference type="InterPro" id="IPR035965">
    <property type="entry name" value="PAS-like_dom_sf"/>
</dbReference>
<feature type="domain" description="Histidine kinase" evidence="12">
    <location>
        <begin position="540"/>
        <end position="762"/>
    </location>
</feature>
<dbReference type="Pfam" id="PF00512">
    <property type="entry name" value="HisKA"/>
    <property type="match status" value="1"/>
</dbReference>
<dbReference type="Gene3D" id="1.10.287.130">
    <property type="match status" value="1"/>
</dbReference>
<dbReference type="InterPro" id="IPR043150">
    <property type="entry name" value="Phytochrome_PHY_sf"/>
</dbReference>
<dbReference type="SUPFAM" id="SSF55874">
    <property type="entry name" value="ATPase domain of HSP90 chaperone/DNA topoisomerase II/histidine kinase"/>
    <property type="match status" value="1"/>
</dbReference>
<evidence type="ECO:0000259" key="13">
    <source>
        <dbReference type="PROSITE" id="PS50110"/>
    </source>
</evidence>
<accession>A0A8J7QMB9</accession>
<evidence type="ECO:0000256" key="5">
    <source>
        <dbReference type="ARBA" id="ARBA00022606"/>
    </source>
</evidence>
<dbReference type="SMART" id="SM00387">
    <property type="entry name" value="HATPase_c"/>
    <property type="match status" value="1"/>
</dbReference>
<dbReference type="EMBL" id="JAFREP010000021">
    <property type="protein sequence ID" value="MBO1321008.1"/>
    <property type="molecule type" value="Genomic_DNA"/>
</dbReference>
<dbReference type="Gene3D" id="3.30.450.270">
    <property type="match status" value="1"/>
</dbReference>
<dbReference type="Gene3D" id="3.30.450.40">
    <property type="match status" value="1"/>
</dbReference>
<dbReference type="SUPFAM" id="SSF55781">
    <property type="entry name" value="GAF domain-like"/>
    <property type="match status" value="2"/>
</dbReference>
<dbReference type="SMART" id="SM00448">
    <property type="entry name" value="REC"/>
    <property type="match status" value="1"/>
</dbReference>
<dbReference type="GO" id="GO:0009584">
    <property type="term" value="P:detection of visible light"/>
    <property type="evidence" value="ECO:0007669"/>
    <property type="project" value="InterPro"/>
</dbReference>
<dbReference type="Pfam" id="PF00360">
    <property type="entry name" value="PHY"/>
    <property type="match status" value="1"/>
</dbReference>
<keyword evidence="8" id="KW-0157">Chromophore</keyword>
<dbReference type="SUPFAM" id="SSF47384">
    <property type="entry name" value="Homodimeric domain of signal transducing histidine kinase"/>
    <property type="match status" value="1"/>
</dbReference>
<evidence type="ECO:0000256" key="4">
    <source>
        <dbReference type="ARBA" id="ARBA00022543"/>
    </source>
</evidence>
<dbReference type="Gene3D" id="3.30.565.10">
    <property type="entry name" value="Histidine kinase-like ATPase, C-terminal domain"/>
    <property type="match status" value="1"/>
</dbReference>
<dbReference type="InterPro" id="IPR003661">
    <property type="entry name" value="HisK_dim/P_dom"/>
</dbReference>
<dbReference type="Pfam" id="PF02518">
    <property type="entry name" value="HATPase_c"/>
    <property type="match status" value="1"/>
</dbReference>
<feature type="modified residue" description="4-aspartylphosphate" evidence="10">
    <location>
        <position position="837"/>
    </location>
</feature>
<dbReference type="InterPro" id="IPR016132">
    <property type="entry name" value="Phyto_chromo_attachment"/>
</dbReference>
<evidence type="ECO:0000259" key="12">
    <source>
        <dbReference type="PROSITE" id="PS50109"/>
    </source>
</evidence>
<evidence type="ECO:0000313" key="14">
    <source>
        <dbReference type="EMBL" id="MBO1321008.1"/>
    </source>
</evidence>
<dbReference type="InterPro" id="IPR001789">
    <property type="entry name" value="Sig_transdc_resp-reg_receiver"/>
</dbReference>
<keyword evidence="9" id="KW-0675">Receptor</keyword>
<evidence type="ECO:0000259" key="11">
    <source>
        <dbReference type="PROSITE" id="PS50046"/>
    </source>
</evidence>
<dbReference type="AlphaFoldDB" id="A0A8J7QMB9"/>
<evidence type="ECO:0000256" key="8">
    <source>
        <dbReference type="ARBA" id="ARBA00022991"/>
    </source>
</evidence>
<dbReference type="RefSeq" id="WP_207860983.1">
    <property type="nucleotide sequence ID" value="NZ_JAFREP010000021.1"/>
</dbReference>
<comment type="catalytic activity">
    <reaction evidence="1">
        <text>ATP + protein L-histidine = ADP + protein N-phospho-L-histidine.</text>
        <dbReference type="EC" id="2.7.13.3"/>
    </reaction>
</comment>
<dbReference type="CDD" id="cd17546">
    <property type="entry name" value="REC_hyHK_CKI1_RcsC-like"/>
    <property type="match status" value="1"/>
</dbReference>
<dbReference type="PRINTS" id="PR01033">
    <property type="entry name" value="PHYTOCHROME"/>
</dbReference>
<dbReference type="InterPro" id="IPR003594">
    <property type="entry name" value="HATPase_dom"/>
</dbReference>
<dbReference type="Pfam" id="PF08446">
    <property type="entry name" value="PAS_2"/>
    <property type="match status" value="1"/>
</dbReference>
<evidence type="ECO:0000256" key="7">
    <source>
        <dbReference type="ARBA" id="ARBA00022777"/>
    </source>
</evidence>
<keyword evidence="5" id="KW-0716">Sensory transduction</keyword>